<evidence type="ECO:0000313" key="2">
    <source>
        <dbReference type="EMBL" id="KAH3738647.1"/>
    </source>
</evidence>
<evidence type="ECO:0000313" key="3">
    <source>
        <dbReference type="Proteomes" id="UP000828390"/>
    </source>
</evidence>
<keyword evidence="1" id="KW-0175">Coiled coil</keyword>
<reference evidence="2" key="2">
    <citation type="submission" date="2020-11" db="EMBL/GenBank/DDBJ databases">
        <authorList>
            <person name="McCartney M.A."/>
            <person name="Auch B."/>
            <person name="Kono T."/>
            <person name="Mallez S."/>
            <person name="Becker A."/>
            <person name="Gohl D.M."/>
            <person name="Silverstein K.A.T."/>
            <person name="Koren S."/>
            <person name="Bechman K.B."/>
            <person name="Herman A."/>
            <person name="Abrahante J.E."/>
            <person name="Garbe J."/>
        </authorList>
    </citation>
    <scope>NUCLEOTIDE SEQUENCE</scope>
    <source>
        <strain evidence="2">Duluth1</strain>
        <tissue evidence="2">Whole animal</tissue>
    </source>
</reference>
<accession>A0A9D4D4L6</accession>
<dbReference type="AlphaFoldDB" id="A0A9D4D4L6"/>
<name>A0A9D4D4L6_DREPO</name>
<organism evidence="2 3">
    <name type="scientific">Dreissena polymorpha</name>
    <name type="common">Zebra mussel</name>
    <name type="synonym">Mytilus polymorpha</name>
    <dbReference type="NCBI Taxonomy" id="45954"/>
    <lineage>
        <taxon>Eukaryota</taxon>
        <taxon>Metazoa</taxon>
        <taxon>Spiralia</taxon>
        <taxon>Lophotrochozoa</taxon>
        <taxon>Mollusca</taxon>
        <taxon>Bivalvia</taxon>
        <taxon>Autobranchia</taxon>
        <taxon>Heteroconchia</taxon>
        <taxon>Euheterodonta</taxon>
        <taxon>Imparidentia</taxon>
        <taxon>Neoheterodontei</taxon>
        <taxon>Myida</taxon>
        <taxon>Dreissenoidea</taxon>
        <taxon>Dreissenidae</taxon>
        <taxon>Dreissena</taxon>
    </lineage>
</organism>
<proteinExistence type="predicted"/>
<evidence type="ECO:0000256" key="1">
    <source>
        <dbReference type="SAM" id="Coils"/>
    </source>
</evidence>
<reference evidence="2" key="1">
    <citation type="journal article" date="2019" name="bioRxiv">
        <title>The Genome of the Zebra Mussel, Dreissena polymorpha: A Resource for Invasive Species Research.</title>
        <authorList>
            <person name="McCartney M.A."/>
            <person name="Auch B."/>
            <person name="Kono T."/>
            <person name="Mallez S."/>
            <person name="Zhang Y."/>
            <person name="Obille A."/>
            <person name="Becker A."/>
            <person name="Abrahante J.E."/>
            <person name="Garbe J."/>
            <person name="Badalamenti J.P."/>
            <person name="Herman A."/>
            <person name="Mangelson H."/>
            <person name="Liachko I."/>
            <person name="Sullivan S."/>
            <person name="Sone E.D."/>
            <person name="Koren S."/>
            <person name="Silverstein K.A.T."/>
            <person name="Beckman K.B."/>
            <person name="Gohl D.M."/>
        </authorList>
    </citation>
    <scope>NUCLEOTIDE SEQUENCE</scope>
    <source>
        <strain evidence="2">Duluth1</strain>
        <tissue evidence="2">Whole animal</tissue>
    </source>
</reference>
<feature type="coiled-coil region" evidence="1">
    <location>
        <begin position="90"/>
        <end position="117"/>
    </location>
</feature>
<gene>
    <name evidence="2" type="ORF">DPMN_045286</name>
</gene>
<comment type="caution">
    <text evidence="2">The sequence shown here is derived from an EMBL/GenBank/DDBJ whole genome shotgun (WGS) entry which is preliminary data.</text>
</comment>
<protein>
    <submittedName>
        <fullName evidence="2">Uncharacterized protein</fullName>
    </submittedName>
</protein>
<dbReference type="Proteomes" id="UP000828390">
    <property type="component" value="Unassembled WGS sequence"/>
</dbReference>
<dbReference type="EMBL" id="JAIWYP010000011">
    <property type="protein sequence ID" value="KAH3738647.1"/>
    <property type="molecule type" value="Genomic_DNA"/>
</dbReference>
<sequence length="359" mass="42490">MTFKANERWGSKMSEQDRQRALEKLHQQERVISEVKDAYNYRADHFKCSLEDFQNRKDDIIRKAEERGRMETIQQIQQVKEMISRCESNERMMSKEIDEMIEEKNILKNKIVSLENSSNDLDKIKSRTAFFVEEVRKRDKYIQYLEQRLLLSRQTAERLSHFDGRNFHEYRNIISNWQQQDAAFDIESDAIKRRFLKKREQSLIETLIWAQKAVNAIPADCKYIDDFRQIDVYLISKTDAYQQDIIHGRDRSLIETITEVQSRVSHLPGECMHKLDFSQMSRTLENALGGNFSGIQTDMVFKSDYVVNQPQAQYVQQPRNAQQTNDNCSLQSTKEKISTTHPVIQALKLKCQLLLKYFH</sequence>
<keyword evidence="3" id="KW-1185">Reference proteome</keyword>